<protein>
    <submittedName>
        <fullName evidence="1">Uncharacterized protein</fullName>
    </submittedName>
</protein>
<proteinExistence type="predicted"/>
<dbReference type="EMBL" id="BAAAOS010000020">
    <property type="protein sequence ID" value="GAA1579350.1"/>
    <property type="molecule type" value="Genomic_DNA"/>
</dbReference>
<accession>A0ABP4PET5</accession>
<name>A0ABP4PET5_9ACTN</name>
<evidence type="ECO:0000313" key="1">
    <source>
        <dbReference type="EMBL" id="GAA1579350.1"/>
    </source>
</evidence>
<gene>
    <name evidence="1" type="ORF">GCM10009789_36320</name>
</gene>
<dbReference type="Proteomes" id="UP001500393">
    <property type="component" value="Unassembled WGS sequence"/>
</dbReference>
<comment type="caution">
    <text evidence="1">The sequence shown here is derived from an EMBL/GenBank/DDBJ whole genome shotgun (WGS) entry which is preliminary data.</text>
</comment>
<keyword evidence="2" id="KW-1185">Reference proteome</keyword>
<organism evidence="1 2">
    <name type="scientific">Kribbella sancticallisti</name>
    <dbReference type="NCBI Taxonomy" id="460087"/>
    <lineage>
        <taxon>Bacteria</taxon>
        <taxon>Bacillati</taxon>
        <taxon>Actinomycetota</taxon>
        <taxon>Actinomycetes</taxon>
        <taxon>Propionibacteriales</taxon>
        <taxon>Kribbellaceae</taxon>
        <taxon>Kribbella</taxon>
    </lineage>
</organism>
<sequence length="162" mass="18435">MELLAALGQPITNEQVPWPLTAVPVDLEMLADFLDGDPLQGNGVVDLLTGDVYPPGVLDWDRPEELDENSDSFDPDRWLHFQPESGEGYRDMCDFAVNLPEGELRDRLLPALDGRGAFRRFRNALDDDAYRDQLTNWTLFGDERRLGRAREWLAQAGYRSVQ</sequence>
<reference evidence="2" key="1">
    <citation type="journal article" date="2019" name="Int. J. Syst. Evol. Microbiol.">
        <title>The Global Catalogue of Microorganisms (GCM) 10K type strain sequencing project: providing services to taxonomists for standard genome sequencing and annotation.</title>
        <authorList>
            <consortium name="The Broad Institute Genomics Platform"/>
            <consortium name="The Broad Institute Genome Sequencing Center for Infectious Disease"/>
            <person name="Wu L."/>
            <person name="Ma J."/>
        </authorList>
    </citation>
    <scope>NUCLEOTIDE SEQUENCE [LARGE SCALE GENOMIC DNA]</scope>
    <source>
        <strain evidence="2">JCM 14969</strain>
    </source>
</reference>
<evidence type="ECO:0000313" key="2">
    <source>
        <dbReference type="Proteomes" id="UP001500393"/>
    </source>
</evidence>